<dbReference type="Gene3D" id="3.40.50.720">
    <property type="entry name" value="NAD(P)-binding Rossmann-like Domain"/>
    <property type="match status" value="1"/>
</dbReference>
<evidence type="ECO:0000256" key="2">
    <source>
        <dbReference type="ARBA" id="ARBA00023002"/>
    </source>
</evidence>
<organism evidence="5 6">
    <name type="scientific">Mycobacterium terramassiliense</name>
    <dbReference type="NCBI Taxonomy" id="1841859"/>
    <lineage>
        <taxon>Bacteria</taxon>
        <taxon>Bacillati</taxon>
        <taxon>Actinomycetota</taxon>
        <taxon>Actinomycetes</taxon>
        <taxon>Mycobacteriales</taxon>
        <taxon>Mycobacteriaceae</taxon>
        <taxon>Mycobacterium</taxon>
    </lineage>
</organism>
<dbReference type="AlphaFoldDB" id="A0A2U3NG77"/>
<dbReference type="CDD" id="cd24146">
    <property type="entry name" value="nat-AmDH_N_like"/>
    <property type="match status" value="1"/>
</dbReference>
<reference evidence="5 6" key="1">
    <citation type="submission" date="2017-01" db="EMBL/GenBank/DDBJ databases">
        <authorList>
            <consortium name="Urmite Genomes"/>
        </authorList>
    </citation>
    <scope>NUCLEOTIDE SEQUENCE [LARGE SCALE GENOMIC DNA]</scope>
    <source>
        <strain evidence="5 6">AB308</strain>
    </source>
</reference>
<feature type="domain" description="Dihydrodipicolinate reductase N-terminal" evidence="3">
    <location>
        <begin position="17"/>
        <end position="80"/>
    </location>
</feature>
<evidence type="ECO:0000313" key="5">
    <source>
        <dbReference type="EMBL" id="SPM30551.1"/>
    </source>
</evidence>
<keyword evidence="2" id="KW-0560">Oxidoreductase</keyword>
<accession>A0A2U3NG77</accession>
<dbReference type="STRING" id="1841859.GCA_900157385_04060"/>
<evidence type="ECO:0000259" key="3">
    <source>
        <dbReference type="Pfam" id="PF01113"/>
    </source>
</evidence>
<keyword evidence="1" id="KW-0521">NADP</keyword>
<dbReference type="RefSeq" id="WP_077101580.1">
    <property type="nucleotide sequence ID" value="NZ_LT717701.1"/>
</dbReference>
<evidence type="ECO:0000313" key="6">
    <source>
        <dbReference type="Proteomes" id="UP000241595"/>
    </source>
</evidence>
<protein>
    <submittedName>
        <fullName evidence="5">Uncharacterized protein</fullName>
    </submittedName>
</protein>
<proteinExistence type="predicted"/>
<dbReference type="InterPro" id="IPR000846">
    <property type="entry name" value="DapB_N"/>
</dbReference>
<dbReference type="Pfam" id="PF19328">
    <property type="entry name" value="DAP_DH_C"/>
    <property type="match status" value="1"/>
</dbReference>
<dbReference type="Proteomes" id="UP000241595">
    <property type="component" value="Unassembled WGS sequence"/>
</dbReference>
<gene>
    <name evidence="5" type="ORF">MTAB308_4060</name>
</gene>
<dbReference type="GO" id="GO:0009089">
    <property type="term" value="P:lysine biosynthetic process via diaminopimelate"/>
    <property type="evidence" value="ECO:0007669"/>
    <property type="project" value="InterPro"/>
</dbReference>
<dbReference type="OrthoDB" id="4759936at2"/>
<dbReference type="InterPro" id="IPR045760">
    <property type="entry name" value="DAP_DH_C"/>
</dbReference>
<dbReference type="InterPro" id="IPR036291">
    <property type="entry name" value="NAD(P)-bd_dom_sf"/>
</dbReference>
<evidence type="ECO:0000256" key="1">
    <source>
        <dbReference type="ARBA" id="ARBA00022857"/>
    </source>
</evidence>
<evidence type="ECO:0000259" key="4">
    <source>
        <dbReference type="Pfam" id="PF19328"/>
    </source>
</evidence>
<dbReference type="GO" id="GO:0008839">
    <property type="term" value="F:4-hydroxy-tetrahydrodipicolinate reductase"/>
    <property type="evidence" value="ECO:0007669"/>
    <property type="project" value="InterPro"/>
</dbReference>
<sequence>MGDPLANNKRYKVILWATGTIGRFAIRTILNRPNLELAGVWVHSESKDGQDAGTLAGLDPVGITATRDADALLASDADCVMYVGPGPSRPKEAREDFCRILRAGKNLVTTSIPGLVYERGSLSPRYTGPLREAALAGGSSLFSSGIEPGFGCDLLPIALTSMSHTVYSIRGLEITNYSEYPVAFDVRDMFGFGMPLEYQGGLRIPGTLRVGWGAAVTMVADAMGVKLDEIGESCEFQPATRRIEAASGVVEEGTVGAVWTRCIGVVDGVEAITIEHIDRMADDFAPDWPKGRDGGTDGIWRVIIDGEPSFDAEFQVGYRPEENTNDQGLLATGMRALNAIPWVCEAEPGIVDALHLPLTPAVGGMRPHRDGIPAF</sequence>
<feature type="domain" description="2,4-diaminopentanoate dehydrogenase C-terminal" evidence="4">
    <location>
        <begin position="152"/>
        <end position="363"/>
    </location>
</feature>
<dbReference type="Pfam" id="PF01113">
    <property type="entry name" value="DapB_N"/>
    <property type="match status" value="1"/>
</dbReference>
<name>A0A2U3NG77_9MYCO</name>
<dbReference type="SUPFAM" id="SSF51735">
    <property type="entry name" value="NAD(P)-binding Rossmann-fold domains"/>
    <property type="match status" value="1"/>
</dbReference>
<dbReference type="EMBL" id="FTRV01000015">
    <property type="protein sequence ID" value="SPM30551.1"/>
    <property type="molecule type" value="Genomic_DNA"/>
</dbReference>
<keyword evidence="6" id="KW-1185">Reference proteome</keyword>